<gene>
    <name evidence="1" type="primary">UTP18_1</name>
    <name evidence="1" type="ORF">DSO57_1002145</name>
</gene>
<reference evidence="1" key="1">
    <citation type="submission" date="2022-04" db="EMBL/GenBank/DDBJ databases">
        <title>Genome of the entomopathogenic fungus Entomophthora muscae.</title>
        <authorList>
            <person name="Elya C."/>
            <person name="Lovett B.R."/>
            <person name="Lee E."/>
            <person name="Macias A.M."/>
            <person name="Hajek A.E."/>
            <person name="De Bivort B.L."/>
            <person name="Kasson M.T."/>
            <person name="De Fine Licht H.H."/>
            <person name="Stajich J.E."/>
        </authorList>
    </citation>
    <scope>NUCLEOTIDE SEQUENCE</scope>
    <source>
        <strain evidence="1">Berkeley</strain>
    </source>
</reference>
<organism evidence="1 2">
    <name type="scientific">Entomophthora muscae</name>
    <dbReference type="NCBI Taxonomy" id="34485"/>
    <lineage>
        <taxon>Eukaryota</taxon>
        <taxon>Fungi</taxon>
        <taxon>Fungi incertae sedis</taxon>
        <taxon>Zoopagomycota</taxon>
        <taxon>Entomophthoromycotina</taxon>
        <taxon>Entomophthoromycetes</taxon>
        <taxon>Entomophthorales</taxon>
        <taxon>Entomophthoraceae</taxon>
        <taxon>Entomophthora</taxon>
    </lineage>
</organism>
<sequence length="543" mass="59877">MSSSTPSEEMNDYENQSNLEQYSDEEDQPLFKKPKDKVESYLESVVFGGGNSEEYHRAVQEAEKSHLKQLSSYTSHGLNEASSDTESEEEGGELLNFFLSTEPALGYPQEKILPATSIPVPEEELDEEPKAAWVDDDDDSEQVALAENKRIRKLRAEEEENVVSGAEYQKRLRTQHKNTHASATWADVEDLNAEAEEDMGAFRNVGGVLSEAAARGRLDPSNLQYDRCSDLTRSVQLKGEVRHLEFHPAGEVVLASGPKDPISLIRADGEKNRLLREISFENFQLTGATFTKDGSEIIATSTASQFYYVDVETGASKISHLTNQRHKGGFDLGVAASPNSTYLAFMSSFNSGIHLASGQTKMLIGTFRLPAGIPRAAVWDNEERYLYTLAESSEVFVWDPRTMRCVKRFQDYGGFKASTMALSPDNAYLSIGSKTGILNLYNMSEIKDSSPAPIKAITNITTSIDAMSFNHDSQLLGFLSSGKKDQIKLLHVPSRRVVANWPPAHVGLKICTSIAFSPNSGYVALGNSAGQIPLFRLNSYPLA</sequence>
<evidence type="ECO:0000313" key="1">
    <source>
        <dbReference type="EMBL" id="KAJ9063241.1"/>
    </source>
</evidence>
<accession>A0ACC2SLH9</accession>
<evidence type="ECO:0000313" key="2">
    <source>
        <dbReference type="Proteomes" id="UP001165960"/>
    </source>
</evidence>
<dbReference type="Proteomes" id="UP001165960">
    <property type="component" value="Unassembled WGS sequence"/>
</dbReference>
<name>A0ACC2SLH9_9FUNG</name>
<keyword evidence="2" id="KW-1185">Reference proteome</keyword>
<comment type="caution">
    <text evidence="1">The sequence shown here is derived from an EMBL/GenBank/DDBJ whole genome shotgun (WGS) entry which is preliminary data.</text>
</comment>
<protein>
    <submittedName>
        <fullName evidence="1">U3 snoRNP protein, variant 2</fullName>
    </submittedName>
</protein>
<proteinExistence type="predicted"/>
<dbReference type="EMBL" id="QTSX02004975">
    <property type="protein sequence ID" value="KAJ9063241.1"/>
    <property type="molecule type" value="Genomic_DNA"/>
</dbReference>